<proteinExistence type="predicted"/>
<protein>
    <submittedName>
        <fullName evidence="1">Uncharacterized protein</fullName>
    </submittedName>
</protein>
<sequence>MTAWRASNAVVAAGAATIPHHNTATSSATSGNASSTTASLNAGKCSYAEALPDIETASFGSSHMSMQPPSTTLVVSAPPSKKAWTPAQSQNSCHTKISSIAKAAKITPAAAVVGMQGSINWMTDVFEAFMRGGTGAADDPVTCAVTILEGEDADIPVDQQALLISVIGKKSNEHFLKFYITMNNGIRRCTFVEKMIGQQDHTVPPADEMIS</sequence>
<reference evidence="1 2" key="1">
    <citation type="submission" date="2014-04" db="EMBL/GenBank/DDBJ databases">
        <authorList>
            <consortium name="DOE Joint Genome Institute"/>
            <person name="Kuo A."/>
            <person name="Ruytinx J."/>
            <person name="Rineau F."/>
            <person name="Colpaert J."/>
            <person name="Kohler A."/>
            <person name="Nagy L.G."/>
            <person name="Floudas D."/>
            <person name="Copeland A."/>
            <person name="Barry K.W."/>
            <person name="Cichocki N."/>
            <person name="Veneault-Fourrey C."/>
            <person name="LaButti K."/>
            <person name="Lindquist E.A."/>
            <person name="Lipzen A."/>
            <person name="Lundell T."/>
            <person name="Morin E."/>
            <person name="Murat C."/>
            <person name="Sun H."/>
            <person name="Tunlid A."/>
            <person name="Henrissat B."/>
            <person name="Grigoriev I.V."/>
            <person name="Hibbett D.S."/>
            <person name="Martin F."/>
            <person name="Nordberg H.P."/>
            <person name="Cantor M.N."/>
            <person name="Hua S.X."/>
        </authorList>
    </citation>
    <scope>NUCLEOTIDE SEQUENCE [LARGE SCALE GENOMIC DNA]</scope>
    <source>
        <strain evidence="1 2">UH-Slu-Lm8-n1</strain>
    </source>
</reference>
<organism evidence="1 2">
    <name type="scientific">Suillus luteus UH-Slu-Lm8-n1</name>
    <dbReference type="NCBI Taxonomy" id="930992"/>
    <lineage>
        <taxon>Eukaryota</taxon>
        <taxon>Fungi</taxon>
        <taxon>Dikarya</taxon>
        <taxon>Basidiomycota</taxon>
        <taxon>Agaricomycotina</taxon>
        <taxon>Agaricomycetes</taxon>
        <taxon>Agaricomycetidae</taxon>
        <taxon>Boletales</taxon>
        <taxon>Suillineae</taxon>
        <taxon>Suillaceae</taxon>
        <taxon>Suillus</taxon>
    </lineage>
</organism>
<dbReference type="EMBL" id="KN835833">
    <property type="protein sequence ID" value="KIK33968.1"/>
    <property type="molecule type" value="Genomic_DNA"/>
</dbReference>
<evidence type="ECO:0000313" key="2">
    <source>
        <dbReference type="Proteomes" id="UP000054485"/>
    </source>
</evidence>
<accession>A0A0D0APU5</accession>
<reference evidence="2" key="2">
    <citation type="submission" date="2015-01" db="EMBL/GenBank/DDBJ databases">
        <title>Evolutionary Origins and Diversification of the Mycorrhizal Mutualists.</title>
        <authorList>
            <consortium name="DOE Joint Genome Institute"/>
            <consortium name="Mycorrhizal Genomics Consortium"/>
            <person name="Kohler A."/>
            <person name="Kuo A."/>
            <person name="Nagy L.G."/>
            <person name="Floudas D."/>
            <person name="Copeland A."/>
            <person name="Barry K.W."/>
            <person name="Cichocki N."/>
            <person name="Veneault-Fourrey C."/>
            <person name="LaButti K."/>
            <person name="Lindquist E.A."/>
            <person name="Lipzen A."/>
            <person name="Lundell T."/>
            <person name="Morin E."/>
            <person name="Murat C."/>
            <person name="Riley R."/>
            <person name="Ohm R."/>
            <person name="Sun H."/>
            <person name="Tunlid A."/>
            <person name="Henrissat B."/>
            <person name="Grigoriev I.V."/>
            <person name="Hibbett D.S."/>
            <person name="Martin F."/>
        </authorList>
    </citation>
    <scope>NUCLEOTIDE SEQUENCE [LARGE SCALE GENOMIC DNA]</scope>
    <source>
        <strain evidence="2">UH-Slu-Lm8-n1</strain>
    </source>
</reference>
<gene>
    <name evidence="1" type="ORF">CY34DRAFT_18035</name>
</gene>
<evidence type="ECO:0000313" key="1">
    <source>
        <dbReference type="EMBL" id="KIK33968.1"/>
    </source>
</evidence>
<keyword evidence="2" id="KW-1185">Reference proteome</keyword>
<dbReference type="HOGENOM" id="CLU_1305588_0_0_1"/>
<name>A0A0D0APU5_9AGAM</name>
<dbReference type="InParanoid" id="A0A0D0APU5"/>
<dbReference type="Proteomes" id="UP000054485">
    <property type="component" value="Unassembled WGS sequence"/>
</dbReference>
<dbReference type="OrthoDB" id="2687096at2759"/>
<dbReference type="AlphaFoldDB" id="A0A0D0APU5"/>